<dbReference type="KEGG" id="pif:PITG_19039"/>
<dbReference type="GeneID" id="9467307"/>
<dbReference type="EMBL" id="DS028205">
    <property type="protein sequence ID" value="EEY69657.1"/>
    <property type="molecule type" value="Genomic_DNA"/>
</dbReference>
<dbReference type="InterPro" id="IPR045198">
    <property type="entry name" value="CNBL1-10"/>
</dbReference>
<dbReference type="SUPFAM" id="SSF47473">
    <property type="entry name" value="EF-hand"/>
    <property type="match status" value="1"/>
</dbReference>
<evidence type="ECO:0000256" key="1">
    <source>
        <dbReference type="ARBA" id="ARBA00022737"/>
    </source>
</evidence>
<dbReference type="InterPro" id="IPR002048">
    <property type="entry name" value="EF_hand_dom"/>
</dbReference>
<dbReference type="eggNOG" id="KOG0034">
    <property type="taxonomic scope" value="Eukaryota"/>
</dbReference>
<reference evidence="5" key="1">
    <citation type="journal article" date="2009" name="Nature">
        <title>Genome sequence and analysis of the Irish potato famine pathogen Phytophthora infestans.</title>
        <authorList>
            <consortium name="The Broad Institute Genome Sequencing Platform"/>
            <person name="Haas B.J."/>
            <person name="Kamoun S."/>
            <person name="Zody M.C."/>
            <person name="Jiang R.H."/>
            <person name="Handsaker R.E."/>
            <person name="Cano L.M."/>
            <person name="Grabherr M."/>
            <person name="Kodira C.D."/>
            <person name="Raffaele S."/>
            <person name="Torto-Alalibo T."/>
            <person name="Bozkurt T.O."/>
            <person name="Ah-Fong A.M."/>
            <person name="Alvarado L."/>
            <person name="Anderson V.L."/>
            <person name="Armstrong M.R."/>
            <person name="Avrova A."/>
            <person name="Baxter L."/>
            <person name="Beynon J."/>
            <person name="Boevink P.C."/>
            <person name="Bollmann S.R."/>
            <person name="Bos J.I."/>
            <person name="Bulone V."/>
            <person name="Cai G."/>
            <person name="Cakir C."/>
            <person name="Carrington J.C."/>
            <person name="Chawner M."/>
            <person name="Conti L."/>
            <person name="Costanzo S."/>
            <person name="Ewan R."/>
            <person name="Fahlgren N."/>
            <person name="Fischbach M.A."/>
            <person name="Fugelstad J."/>
            <person name="Gilroy E.M."/>
            <person name="Gnerre S."/>
            <person name="Green P.J."/>
            <person name="Grenville-Briggs L.J."/>
            <person name="Griffith J."/>
            <person name="Grunwald N.J."/>
            <person name="Horn K."/>
            <person name="Horner N.R."/>
            <person name="Hu C.H."/>
            <person name="Huitema E."/>
            <person name="Jeong D.H."/>
            <person name="Jones A.M."/>
            <person name="Jones J.D."/>
            <person name="Jones R.W."/>
            <person name="Karlsson E.K."/>
            <person name="Kunjeti S.G."/>
            <person name="Lamour K."/>
            <person name="Liu Z."/>
            <person name="Ma L."/>
            <person name="Maclean D."/>
            <person name="Chibucos M.C."/>
            <person name="McDonald H."/>
            <person name="McWalters J."/>
            <person name="Meijer H.J."/>
            <person name="Morgan W."/>
            <person name="Morris P.F."/>
            <person name="Munro C.A."/>
            <person name="O'Neill K."/>
            <person name="Ospina-Giraldo M."/>
            <person name="Pinzon A."/>
            <person name="Pritchard L."/>
            <person name="Ramsahoye B."/>
            <person name="Ren Q."/>
            <person name="Restrepo S."/>
            <person name="Roy S."/>
            <person name="Sadanandom A."/>
            <person name="Savidor A."/>
            <person name="Schornack S."/>
            <person name="Schwartz D.C."/>
            <person name="Schumann U.D."/>
            <person name="Schwessinger B."/>
            <person name="Seyer L."/>
            <person name="Sharpe T."/>
            <person name="Silvar C."/>
            <person name="Song J."/>
            <person name="Studholme D.J."/>
            <person name="Sykes S."/>
            <person name="Thines M."/>
            <person name="van de Vondervoort P.J."/>
            <person name="Phuntumart V."/>
            <person name="Wawra S."/>
            <person name="Weide R."/>
            <person name="Win J."/>
            <person name="Young C."/>
            <person name="Zhou S."/>
            <person name="Fry W."/>
            <person name="Meyers B.C."/>
            <person name="van West P."/>
            <person name="Ristaino J."/>
            <person name="Govers F."/>
            <person name="Birch P.R."/>
            <person name="Whisson S.C."/>
            <person name="Judelson H.S."/>
            <person name="Nusbaum C."/>
        </authorList>
    </citation>
    <scope>NUCLEOTIDE SEQUENCE [LARGE SCALE GENOMIC DNA]</scope>
    <source>
        <strain evidence="5">T30-4</strain>
    </source>
</reference>
<accession>D0NZU2</accession>
<gene>
    <name evidence="4" type="ORF">PITG_19039</name>
</gene>
<protein>
    <recommendedName>
        <fullName evidence="3">EF-hand domain-containing protein</fullName>
    </recommendedName>
</protein>
<keyword evidence="5" id="KW-1185">Reference proteome</keyword>
<dbReference type="Pfam" id="PF13499">
    <property type="entry name" value="EF-hand_7"/>
    <property type="match status" value="1"/>
</dbReference>
<evidence type="ECO:0000313" key="4">
    <source>
        <dbReference type="EMBL" id="EEY69657.1"/>
    </source>
</evidence>
<keyword evidence="2" id="KW-0106">Calcium</keyword>
<dbReference type="RefSeq" id="XP_002997109.1">
    <property type="nucleotide sequence ID" value="XM_002997063.1"/>
</dbReference>
<dbReference type="PANTHER" id="PTHR23056:SF110">
    <property type="entry name" value="CALMODULIN"/>
    <property type="match status" value="1"/>
</dbReference>
<dbReference type="PANTHER" id="PTHR23056">
    <property type="entry name" value="CALCINEURIN B"/>
    <property type="match status" value="1"/>
</dbReference>
<dbReference type="GO" id="GO:0019900">
    <property type="term" value="F:kinase binding"/>
    <property type="evidence" value="ECO:0007669"/>
    <property type="project" value="InterPro"/>
</dbReference>
<evidence type="ECO:0000256" key="2">
    <source>
        <dbReference type="ARBA" id="ARBA00022837"/>
    </source>
</evidence>
<feature type="domain" description="EF-hand" evidence="3">
    <location>
        <begin position="83"/>
        <end position="118"/>
    </location>
</feature>
<keyword evidence="1" id="KW-0677">Repeat</keyword>
<dbReference type="VEuPathDB" id="FungiDB:PITG_19039"/>
<dbReference type="HOGENOM" id="CLU_1879491_0_0_1"/>
<organism evidence="4 5">
    <name type="scientific">Phytophthora infestans (strain T30-4)</name>
    <name type="common">Potato late blight agent</name>
    <dbReference type="NCBI Taxonomy" id="403677"/>
    <lineage>
        <taxon>Eukaryota</taxon>
        <taxon>Sar</taxon>
        <taxon>Stramenopiles</taxon>
        <taxon>Oomycota</taxon>
        <taxon>Peronosporomycetes</taxon>
        <taxon>Peronosporales</taxon>
        <taxon>Peronosporaceae</taxon>
        <taxon>Phytophthora</taxon>
    </lineage>
</organism>
<dbReference type="Proteomes" id="UP000006643">
    <property type="component" value="Unassembled WGS sequence"/>
</dbReference>
<evidence type="ECO:0000259" key="3">
    <source>
        <dbReference type="PROSITE" id="PS50222"/>
    </source>
</evidence>
<dbReference type="GO" id="GO:0019722">
    <property type="term" value="P:calcium-mediated signaling"/>
    <property type="evidence" value="ECO:0007669"/>
    <property type="project" value="InterPro"/>
</dbReference>
<dbReference type="InterPro" id="IPR011992">
    <property type="entry name" value="EF-hand-dom_pair"/>
</dbReference>
<dbReference type="PROSITE" id="PS00018">
    <property type="entry name" value="EF_HAND_1"/>
    <property type="match status" value="1"/>
</dbReference>
<dbReference type="GO" id="GO:0005509">
    <property type="term" value="F:calcium ion binding"/>
    <property type="evidence" value="ECO:0007669"/>
    <property type="project" value="InterPro"/>
</dbReference>
<dbReference type="InParanoid" id="D0NZU2"/>
<dbReference type="PRINTS" id="PR00450">
    <property type="entry name" value="RECOVERIN"/>
</dbReference>
<proteinExistence type="predicted"/>
<dbReference type="OrthoDB" id="191686at2759"/>
<dbReference type="STRING" id="403677.D0NZU2"/>
<dbReference type="InterPro" id="IPR018247">
    <property type="entry name" value="EF_Hand_1_Ca_BS"/>
</dbReference>
<dbReference type="CDD" id="cd00051">
    <property type="entry name" value="EFh"/>
    <property type="match status" value="1"/>
</dbReference>
<evidence type="ECO:0000313" key="5">
    <source>
        <dbReference type="Proteomes" id="UP000006643"/>
    </source>
</evidence>
<sequence>MGAAASTARENLGATAVDTAVDEAPLTCKLNNDQVAVLANSTNFTPEEVIALNVHYDLISSAKRDDGLINRSEFQSALGFTVKESLYVDRIFQLFDTNSDNCISFDEFLQSVSVLSFKGGTAEKIKCAPDTYFACC</sequence>
<dbReference type="Gene3D" id="1.10.238.10">
    <property type="entry name" value="EF-hand"/>
    <property type="match status" value="1"/>
</dbReference>
<dbReference type="AlphaFoldDB" id="D0NZU2"/>
<dbReference type="PROSITE" id="PS50222">
    <property type="entry name" value="EF_HAND_2"/>
    <property type="match status" value="1"/>
</dbReference>
<name>D0NZU2_PHYIT</name>